<dbReference type="EC" id="2.5.1.-" evidence="2"/>
<dbReference type="AlphaFoldDB" id="A0A2H9ZWV3"/>
<dbReference type="CDD" id="cd00475">
    <property type="entry name" value="Cis_IPPS"/>
    <property type="match status" value="1"/>
</dbReference>
<gene>
    <name evidence="3" type="ORF">AXF42_Ash014533</name>
</gene>
<evidence type="ECO:0000313" key="3">
    <source>
        <dbReference type="EMBL" id="PKA47756.1"/>
    </source>
</evidence>
<dbReference type="Pfam" id="PF01255">
    <property type="entry name" value="Prenyltransf"/>
    <property type="match status" value="1"/>
</dbReference>
<proteinExistence type="inferred from homology"/>
<dbReference type="OrthoDB" id="4173905at2759"/>
<dbReference type="InterPro" id="IPR036424">
    <property type="entry name" value="UPP_synth-like_sf"/>
</dbReference>
<dbReference type="InterPro" id="IPR018520">
    <property type="entry name" value="UPP_synth-like_CS"/>
</dbReference>
<evidence type="ECO:0000256" key="1">
    <source>
        <dbReference type="ARBA" id="ARBA00022679"/>
    </source>
</evidence>
<reference evidence="3 4" key="1">
    <citation type="journal article" date="2017" name="Nature">
        <title>The Apostasia genome and the evolution of orchids.</title>
        <authorList>
            <person name="Zhang G.Q."/>
            <person name="Liu K.W."/>
            <person name="Li Z."/>
            <person name="Lohaus R."/>
            <person name="Hsiao Y.Y."/>
            <person name="Niu S.C."/>
            <person name="Wang J.Y."/>
            <person name="Lin Y.C."/>
            <person name="Xu Q."/>
            <person name="Chen L.J."/>
            <person name="Yoshida K."/>
            <person name="Fujiwara S."/>
            <person name="Wang Z.W."/>
            <person name="Zhang Y.Q."/>
            <person name="Mitsuda N."/>
            <person name="Wang M."/>
            <person name="Liu G.H."/>
            <person name="Pecoraro L."/>
            <person name="Huang H.X."/>
            <person name="Xiao X.J."/>
            <person name="Lin M."/>
            <person name="Wu X.Y."/>
            <person name="Wu W.L."/>
            <person name="Chen Y.Y."/>
            <person name="Chang S.B."/>
            <person name="Sakamoto S."/>
            <person name="Ohme-Takagi M."/>
            <person name="Yagi M."/>
            <person name="Zeng S.J."/>
            <person name="Shen C.Y."/>
            <person name="Yeh C.M."/>
            <person name="Luo Y.B."/>
            <person name="Tsai W.C."/>
            <person name="Van de Peer Y."/>
            <person name="Liu Z.J."/>
        </authorList>
    </citation>
    <scope>NUCLEOTIDE SEQUENCE [LARGE SCALE GENOMIC DNA]</scope>
    <source>
        <strain evidence="4">cv. Shenzhen</strain>
        <tissue evidence="3">Stem</tissue>
    </source>
</reference>
<evidence type="ECO:0000256" key="2">
    <source>
        <dbReference type="RuleBase" id="RU363018"/>
    </source>
</evidence>
<keyword evidence="1 2" id="KW-0808">Transferase</keyword>
<evidence type="ECO:0000313" key="4">
    <source>
        <dbReference type="Proteomes" id="UP000236161"/>
    </source>
</evidence>
<comment type="similarity">
    <text evidence="2">Belongs to the UPP synthase family.</text>
</comment>
<protein>
    <recommendedName>
        <fullName evidence="2">Alkyl transferase</fullName>
        <ecNumber evidence="2">2.5.1.-</ecNumber>
    </recommendedName>
</protein>
<dbReference type="Gene3D" id="3.40.1180.10">
    <property type="entry name" value="Decaprenyl diphosphate synthase-like"/>
    <property type="match status" value="1"/>
</dbReference>
<sequence>MAANGTSPTAHRAGFLNLVRILRYCCELGVACISVYAFSIDNFRRTPHEVAGLIDLLREKMEAIVRGVSFVNDAGIRILFVGNLALLDAPTRDLARQAEAATVGNVRLVLIICIAYTSTDEILRCARAVCEEEWARAKSGIGSGSPGERVTVAEIERRMGFAGHPEPDILVRTSGETRLSNFMLWQTGGCLLDAPASLWPELSLPQILSVVIRYQRHYRYLQKARSKIQNYGLYNALYANSYMID</sequence>
<dbReference type="GO" id="GO:0045547">
    <property type="term" value="F:ditrans,polycis-polyprenyl diphosphate synthase [(2E,6E)-farnesyl diphosphate specific] activity"/>
    <property type="evidence" value="ECO:0007669"/>
    <property type="project" value="TreeGrafter"/>
</dbReference>
<dbReference type="PANTHER" id="PTHR10291:SF32">
    <property type="entry name" value="ALKYL TRANSFERASE"/>
    <property type="match status" value="1"/>
</dbReference>
<dbReference type="NCBIfam" id="TIGR00055">
    <property type="entry name" value="uppS"/>
    <property type="match status" value="1"/>
</dbReference>
<dbReference type="PANTHER" id="PTHR10291">
    <property type="entry name" value="DEHYDRODOLICHYL DIPHOSPHATE SYNTHASE FAMILY MEMBER"/>
    <property type="match status" value="1"/>
</dbReference>
<dbReference type="InterPro" id="IPR001441">
    <property type="entry name" value="UPP_synth-like"/>
</dbReference>
<dbReference type="Proteomes" id="UP000236161">
    <property type="component" value="Unassembled WGS sequence"/>
</dbReference>
<accession>A0A2H9ZWV3</accession>
<dbReference type="EMBL" id="KZ453102">
    <property type="protein sequence ID" value="PKA47756.1"/>
    <property type="molecule type" value="Genomic_DNA"/>
</dbReference>
<organism evidence="3 4">
    <name type="scientific">Apostasia shenzhenica</name>
    <dbReference type="NCBI Taxonomy" id="1088818"/>
    <lineage>
        <taxon>Eukaryota</taxon>
        <taxon>Viridiplantae</taxon>
        <taxon>Streptophyta</taxon>
        <taxon>Embryophyta</taxon>
        <taxon>Tracheophyta</taxon>
        <taxon>Spermatophyta</taxon>
        <taxon>Magnoliopsida</taxon>
        <taxon>Liliopsida</taxon>
        <taxon>Asparagales</taxon>
        <taxon>Orchidaceae</taxon>
        <taxon>Apostasioideae</taxon>
        <taxon>Apostasia</taxon>
    </lineage>
</organism>
<dbReference type="GO" id="GO:0005783">
    <property type="term" value="C:endoplasmic reticulum"/>
    <property type="evidence" value="ECO:0007669"/>
    <property type="project" value="TreeGrafter"/>
</dbReference>
<name>A0A2H9ZWV3_9ASPA</name>
<keyword evidence="4" id="KW-1185">Reference proteome</keyword>
<dbReference type="GO" id="GO:0016094">
    <property type="term" value="P:polyprenol biosynthetic process"/>
    <property type="evidence" value="ECO:0007669"/>
    <property type="project" value="TreeGrafter"/>
</dbReference>
<dbReference type="SUPFAM" id="SSF64005">
    <property type="entry name" value="Undecaprenyl diphosphate synthase"/>
    <property type="match status" value="1"/>
</dbReference>
<dbReference type="STRING" id="1088818.A0A2H9ZWV3"/>
<dbReference type="PROSITE" id="PS01066">
    <property type="entry name" value="UPP_SYNTHASE"/>
    <property type="match status" value="1"/>
</dbReference>